<evidence type="ECO:0000259" key="2">
    <source>
        <dbReference type="Pfam" id="PF06580"/>
    </source>
</evidence>
<evidence type="ECO:0000313" key="3">
    <source>
        <dbReference type="EMBL" id="KPM47583.1"/>
    </source>
</evidence>
<evidence type="ECO:0000313" key="4">
    <source>
        <dbReference type="Proteomes" id="UP000050454"/>
    </source>
</evidence>
<keyword evidence="1" id="KW-0812">Transmembrane</keyword>
<feature type="transmembrane region" description="Helical" evidence="1">
    <location>
        <begin position="30"/>
        <end position="48"/>
    </location>
</feature>
<protein>
    <recommendedName>
        <fullName evidence="2">Signal transduction histidine kinase internal region domain-containing protein</fullName>
    </recommendedName>
</protein>
<feature type="transmembrane region" description="Helical" evidence="1">
    <location>
        <begin position="146"/>
        <end position="167"/>
    </location>
</feature>
<dbReference type="Pfam" id="PF06580">
    <property type="entry name" value="His_kinase"/>
    <property type="match status" value="1"/>
</dbReference>
<comment type="caution">
    <text evidence="3">The sequence shown here is derived from an EMBL/GenBank/DDBJ whole genome shotgun (WGS) entry which is preliminary data.</text>
</comment>
<keyword evidence="4" id="KW-1185">Reference proteome</keyword>
<accession>A0A0P7BZD4</accession>
<evidence type="ECO:0000256" key="1">
    <source>
        <dbReference type="SAM" id="Phobius"/>
    </source>
</evidence>
<keyword evidence="1" id="KW-0472">Membrane</keyword>
<dbReference type="PATRIC" id="fig|1605367.3.peg.172"/>
<gene>
    <name evidence="3" type="ORF">AFM12_13875</name>
</gene>
<dbReference type="InterPro" id="IPR010559">
    <property type="entry name" value="Sig_transdc_His_kin_internal"/>
</dbReference>
<dbReference type="EMBL" id="LGTQ01000010">
    <property type="protein sequence ID" value="KPM47583.1"/>
    <property type="molecule type" value="Genomic_DNA"/>
</dbReference>
<feature type="domain" description="Signal transduction histidine kinase internal region" evidence="2">
    <location>
        <begin position="184"/>
        <end position="254"/>
    </location>
</feature>
<feature type="transmembrane region" description="Helical" evidence="1">
    <location>
        <begin position="60"/>
        <end position="78"/>
    </location>
</feature>
<dbReference type="Proteomes" id="UP000050454">
    <property type="component" value="Unassembled WGS sequence"/>
</dbReference>
<dbReference type="AlphaFoldDB" id="A0A0P7BZD4"/>
<reference evidence="3 4" key="1">
    <citation type="submission" date="2015-07" db="EMBL/GenBank/DDBJ databases">
        <title>The draft genome sequence of Leadbetterella sp. JN14-9.</title>
        <authorList>
            <person name="Liu Y."/>
            <person name="Du J."/>
            <person name="Shao Z."/>
        </authorList>
    </citation>
    <scope>NUCLEOTIDE SEQUENCE [LARGE SCALE GENOMIC DNA]</scope>
    <source>
        <strain evidence="3 4">JN14-9</strain>
    </source>
</reference>
<dbReference type="PANTHER" id="PTHR34220">
    <property type="entry name" value="SENSOR HISTIDINE KINASE YPDA"/>
    <property type="match status" value="1"/>
</dbReference>
<dbReference type="InterPro" id="IPR050640">
    <property type="entry name" value="Bact_2-comp_sensor_kinase"/>
</dbReference>
<dbReference type="GO" id="GO:0000155">
    <property type="term" value="F:phosphorelay sensor kinase activity"/>
    <property type="evidence" value="ECO:0007669"/>
    <property type="project" value="InterPro"/>
</dbReference>
<proteinExistence type="predicted"/>
<feature type="transmembrane region" description="Helical" evidence="1">
    <location>
        <begin position="85"/>
        <end position="108"/>
    </location>
</feature>
<sequence>MTVKYKGQKIDKELILDWYFDNKERFGVKVGLHFLFWALCFNIGWFIHFKNFPNISQAEWVYYQLNYTLNLIVFYLLSLQLKRGLWTLIIILTFILVPVYIVSTKLFFELSHSFYPQSQYISIWRLNYWCNSYWELFTVFKSYRMAFSYNAAVIFIFFVIKFLLTNIEQNELNQRKLEENLELELSFLRSQVNPHFLFNTLNNIYGQALSNEKATLLIISLSKILRYSFHTSEISLVPLSKELDIARQYCTLLDVFLKRNKPIEIIGNQTSNRLIPSFEIITPLDCLFIFYKYETEESCRVIKILKDIAHLDFSIWITNEFKSGKFIKLFNDVSYRLIKTTNMEKAQLFYTEEPDKINIVYKSDVNLKEMKLVL</sequence>
<name>A0A0P7BZD4_9BACT</name>
<dbReference type="GO" id="GO:0016020">
    <property type="term" value="C:membrane"/>
    <property type="evidence" value="ECO:0007669"/>
    <property type="project" value="InterPro"/>
</dbReference>
<keyword evidence="1" id="KW-1133">Transmembrane helix</keyword>
<organism evidence="3 4">
    <name type="scientific">Jiulongibacter sediminis</name>
    <dbReference type="NCBI Taxonomy" id="1605367"/>
    <lineage>
        <taxon>Bacteria</taxon>
        <taxon>Pseudomonadati</taxon>
        <taxon>Bacteroidota</taxon>
        <taxon>Cytophagia</taxon>
        <taxon>Cytophagales</taxon>
        <taxon>Leadbetterellaceae</taxon>
        <taxon>Jiulongibacter</taxon>
    </lineage>
</organism>
<dbReference type="PANTHER" id="PTHR34220:SF7">
    <property type="entry name" value="SENSOR HISTIDINE KINASE YPDA"/>
    <property type="match status" value="1"/>
</dbReference>
<dbReference type="STRING" id="1605367.AFM12_13875"/>